<reference evidence="18" key="3">
    <citation type="submission" date="2025-09" db="UniProtKB">
        <authorList>
            <consortium name="Ensembl"/>
        </authorList>
    </citation>
    <scope>IDENTIFICATION</scope>
</reference>
<dbReference type="GO" id="GO:0032263">
    <property type="term" value="P:GMP salvage"/>
    <property type="evidence" value="ECO:0007669"/>
    <property type="project" value="TreeGrafter"/>
</dbReference>
<keyword evidence="12 16" id="KW-0460">Magnesium</keyword>
<dbReference type="AlphaFoldDB" id="A0A674P7Q0"/>
<evidence type="ECO:0000256" key="1">
    <source>
        <dbReference type="ARBA" id="ARBA00001946"/>
    </source>
</evidence>
<protein>
    <recommendedName>
        <fullName evidence="16">Hypoxanthine phosphoribosyltransferase</fullName>
        <ecNumber evidence="16">2.4.2.8</ecNumber>
    </recommendedName>
</protein>
<dbReference type="GO" id="GO:0000166">
    <property type="term" value="F:nucleotide binding"/>
    <property type="evidence" value="ECO:0007669"/>
    <property type="project" value="UniProtKB-KW"/>
</dbReference>
<accession>A0A674P7Q0</accession>
<keyword evidence="19" id="KW-1185">Reference proteome</keyword>
<comment type="catalytic activity">
    <reaction evidence="14">
        <text>GMP + diphosphate = guanine + 5-phospho-alpha-D-ribose 1-diphosphate</text>
        <dbReference type="Rhea" id="RHEA:25424"/>
        <dbReference type="ChEBI" id="CHEBI:16235"/>
        <dbReference type="ChEBI" id="CHEBI:33019"/>
        <dbReference type="ChEBI" id="CHEBI:58017"/>
        <dbReference type="ChEBI" id="CHEBI:58115"/>
        <dbReference type="EC" id="2.4.2.8"/>
    </reaction>
    <physiologicalReaction direction="right-to-left" evidence="14">
        <dbReference type="Rhea" id="RHEA:25426"/>
    </physiologicalReaction>
</comment>
<evidence type="ECO:0000256" key="10">
    <source>
        <dbReference type="ARBA" id="ARBA00022726"/>
    </source>
</evidence>
<dbReference type="InterPro" id="IPR005904">
    <property type="entry name" value="Hxn_phspho_trans"/>
</dbReference>
<evidence type="ECO:0000256" key="13">
    <source>
        <dbReference type="ARBA" id="ARBA00025301"/>
    </source>
</evidence>
<comment type="subcellular location">
    <subcellularLocation>
        <location evidence="2 16">Cytoplasm</location>
    </subcellularLocation>
</comment>
<dbReference type="NCBIfam" id="TIGR01203">
    <property type="entry name" value="HGPRTase"/>
    <property type="match status" value="1"/>
</dbReference>
<comment type="similarity">
    <text evidence="4 16">Belongs to the purine/pyrimidine phosphoribosyltransferase family.</text>
</comment>
<organism evidence="18 19">
    <name type="scientific">Takifugu rubripes</name>
    <name type="common">Japanese pufferfish</name>
    <name type="synonym">Fugu rubripes</name>
    <dbReference type="NCBI Taxonomy" id="31033"/>
    <lineage>
        <taxon>Eukaryota</taxon>
        <taxon>Metazoa</taxon>
        <taxon>Chordata</taxon>
        <taxon>Craniata</taxon>
        <taxon>Vertebrata</taxon>
        <taxon>Euteleostomi</taxon>
        <taxon>Actinopterygii</taxon>
        <taxon>Neopterygii</taxon>
        <taxon>Teleostei</taxon>
        <taxon>Neoteleostei</taxon>
        <taxon>Acanthomorphata</taxon>
        <taxon>Eupercaria</taxon>
        <taxon>Tetraodontiformes</taxon>
        <taxon>Tetradontoidea</taxon>
        <taxon>Tetraodontidae</taxon>
        <taxon>Takifugu</taxon>
    </lineage>
</organism>
<dbReference type="GO" id="GO:0004422">
    <property type="term" value="F:hypoxanthine phosphoribosyltransferase activity"/>
    <property type="evidence" value="ECO:0007669"/>
    <property type="project" value="InterPro"/>
</dbReference>
<dbReference type="CDD" id="cd06223">
    <property type="entry name" value="PRTases_typeI"/>
    <property type="match status" value="1"/>
</dbReference>
<dbReference type="EC" id="2.4.2.8" evidence="16"/>
<gene>
    <name evidence="18" type="primary">hprt1</name>
</gene>
<comment type="catalytic activity">
    <reaction evidence="15">
        <text>IMP + diphosphate = hypoxanthine + 5-phospho-alpha-D-ribose 1-diphosphate</text>
        <dbReference type="Rhea" id="RHEA:17973"/>
        <dbReference type="ChEBI" id="CHEBI:17368"/>
        <dbReference type="ChEBI" id="CHEBI:33019"/>
        <dbReference type="ChEBI" id="CHEBI:58017"/>
        <dbReference type="ChEBI" id="CHEBI:58053"/>
        <dbReference type="EC" id="2.4.2.8"/>
    </reaction>
    <physiologicalReaction direction="right-to-left" evidence="15">
        <dbReference type="Rhea" id="RHEA:17975"/>
    </physiologicalReaction>
</comment>
<evidence type="ECO:0000256" key="6">
    <source>
        <dbReference type="ARBA" id="ARBA00022490"/>
    </source>
</evidence>
<feature type="domain" description="Phosphoribosyltransferase" evidence="17">
    <location>
        <begin position="41"/>
        <end position="194"/>
    </location>
</feature>
<evidence type="ECO:0000256" key="2">
    <source>
        <dbReference type="ARBA" id="ARBA00004496"/>
    </source>
</evidence>
<comment type="cofactor">
    <cofactor evidence="1 16">
        <name>Mg(2+)</name>
        <dbReference type="ChEBI" id="CHEBI:18420"/>
    </cofactor>
</comment>
<name>A0A674P7Q0_TAKRU</name>
<dbReference type="GO" id="GO:0046100">
    <property type="term" value="P:hypoxanthine metabolic process"/>
    <property type="evidence" value="ECO:0007669"/>
    <property type="project" value="TreeGrafter"/>
</dbReference>
<evidence type="ECO:0000256" key="11">
    <source>
        <dbReference type="ARBA" id="ARBA00022741"/>
    </source>
</evidence>
<evidence type="ECO:0000313" key="18">
    <source>
        <dbReference type="Ensembl" id="ENSTRUP00000081109.1"/>
    </source>
</evidence>
<evidence type="ECO:0000256" key="9">
    <source>
        <dbReference type="ARBA" id="ARBA00022723"/>
    </source>
</evidence>
<keyword evidence="9 16" id="KW-0479">Metal-binding</keyword>
<evidence type="ECO:0000256" key="7">
    <source>
        <dbReference type="ARBA" id="ARBA00022676"/>
    </source>
</evidence>
<dbReference type="GO" id="GO:0005829">
    <property type="term" value="C:cytosol"/>
    <property type="evidence" value="ECO:0007669"/>
    <property type="project" value="TreeGrafter"/>
</dbReference>
<comment type="function">
    <text evidence="13">Converts guanine to guanosine monophosphate, and hypoxanthine to inosine monophosphate. Transfers the 5-phosphoribosyl group from 5-phosphoribosylpyrophosphate onto the purine. Plays a central role in the generation of purine nucleotides through the purine salvage pathway.</text>
</comment>
<proteinExistence type="inferred from homology"/>
<dbReference type="InterPro" id="IPR029057">
    <property type="entry name" value="PRTase-like"/>
</dbReference>
<dbReference type="GO" id="GO:0000287">
    <property type="term" value="F:magnesium ion binding"/>
    <property type="evidence" value="ECO:0007669"/>
    <property type="project" value="TreeGrafter"/>
</dbReference>
<dbReference type="InterPro" id="IPR000836">
    <property type="entry name" value="PRTase_dom"/>
</dbReference>
<evidence type="ECO:0000256" key="4">
    <source>
        <dbReference type="ARBA" id="ARBA00008391"/>
    </source>
</evidence>
<dbReference type="FunFam" id="3.40.50.2020:FF:000019">
    <property type="entry name" value="Hypoxanthine phosphoribosyltransferase"/>
    <property type="match status" value="1"/>
</dbReference>
<evidence type="ECO:0000256" key="15">
    <source>
        <dbReference type="ARBA" id="ARBA00049402"/>
    </source>
</evidence>
<dbReference type="PANTHER" id="PTHR43340">
    <property type="entry name" value="HYPOXANTHINE-GUANINE PHOSPHORIBOSYLTRANSFERASE"/>
    <property type="match status" value="1"/>
</dbReference>
<keyword evidence="7 16" id="KW-0328">Glycosyltransferase</keyword>
<evidence type="ECO:0000256" key="5">
    <source>
        <dbReference type="ARBA" id="ARBA00011881"/>
    </source>
</evidence>
<keyword evidence="10 16" id="KW-0660">Purine salvage</keyword>
<dbReference type="Gene3D" id="3.40.50.2020">
    <property type="match status" value="1"/>
</dbReference>
<evidence type="ECO:0000256" key="14">
    <source>
        <dbReference type="ARBA" id="ARBA00048811"/>
    </source>
</evidence>
<reference evidence="18 19" key="1">
    <citation type="journal article" date="2011" name="Genome Biol. Evol.">
        <title>Integration of the genetic map and genome assembly of fugu facilitates insights into distinct features of genome evolution in teleosts and mammals.</title>
        <authorList>
            <person name="Kai W."/>
            <person name="Kikuchi K."/>
            <person name="Tohari S."/>
            <person name="Chew A.K."/>
            <person name="Tay A."/>
            <person name="Fujiwara A."/>
            <person name="Hosoya S."/>
            <person name="Suetake H."/>
            <person name="Naruse K."/>
            <person name="Brenner S."/>
            <person name="Suzuki Y."/>
            <person name="Venkatesh B."/>
        </authorList>
    </citation>
    <scope>NUCLEOTIDE SEQUENCE [LARGE SCALE GENOMIC DNA]</scope>
</reference>
<evidence type="ECO:0000256" key="3">
    <source>
        <dbReference type="ARBA" id="ARBA00004669"/>
    </source>
</evidence>
<dbReference type="Pfam" id="PF00156">
    <property type="entry name" value="Pribosyltran"/>
    <property type="match status" value="1"/>
</dbReference>
<dbReference type="Ensembl" id="ENSTRUT00000070765.1">
    <property type="protein sequence ID" value="ENSTRUP00000081109.1"/>
    <property type="gene ID" value="ENSTRUG00000003211.3"/>
</dbReference>
<dbReference type="SUPFAM" id="SSF53271">
    <property type="entry name" value="PRTase-like"/>
    <property type="match status" value="1"/>
</dbReference>
<dbReference type="GO" id="GO:0006166">
    <property type="term" value="P:purine ribonucleoside salvage"/>
    <property type="evidence" value="ECO:0007669"/>
    <property type="project" value="UniProtKB-KW"/>
</dbReference>
<evidence type="ECO:0000259" key="17">
    <source>
        <dbReference type="Pfam" id="PF00156"/>
    </source>
</evidence>
<evidence type="ECO:0000313" key="19">
    <source>
        <dbReference type="Proteomes" id="UP000005226"/>
    </source>
</evidence>
<dbReference type="InterPro" id="IPR050408">
    <property type="entry name" value="HGPRT"/>
</dbReference>
<dbReference type="GO" id="GO:0006178">
    <property type="term" value="P:guanine salvage"/>
    <property type="evidence" value="ECO:0007669"/>
    <property type="project" value="TreeGrafter"/>
</dbReference>
<dbReference type="Proteomes" id="UP000005226">
    <property type="component" value="Chromosome 14"/>
</dbReference>
<keyword evidence="11 16" id="KW-0547">Nucleotide-binding</keyword>
<sequence>RSSSASCFAISDDEQGYDLDLFCIPKHYATDLERVYIPHGLILDRTERLAREIMKEMGGHHIVALCVLKGGYKFFADLLDYIKALNRNSDRSIPMTVDFIRLKSYCNDQSTGEIKVIGGDDLSTLTGKNVLIVEDIIDTGKTMKTLLQLLKQYNPKMVKVARSAGGLTPSFLFKLSYVRFEVPDKFVVGYALDYNEYFRDLNHICVISETGKEKEETQSS</sequence>
<dbReference type="GeneTree" id="ENSGT00940000155028"/>
<comment type="pathway">
    <text evidence="3 16">Purine metabolism; IMP biosynthesis via salvage pathway; IMP from hypoxanthine: step 1/1.</text>
</comment>
<dbReference type="OMA" id="MQWRVAP"/>
<reference evidence="18" key="2">
    <citation type="submission" date="2025-08" db="UniProtKB">
        <authorList>
            <consortium name="Ensembl"/>
        </authorList>
    </citation>
    <scope>IDENTIFICATION</scope>
</reference>
<dbReference type="PANTHER" id="PTHR43340:SF6">
    <property type="entry name" value="HYPOXANTHINE-GUANINE PHOSPHORIBOSYLTRANSFERASE"/>
    <property type="match status" value="1"/>
</dbReference>
<dbReference type="UniPathway" id="UPA00591">
    <property type="reaction ID" value="UER00648"/>
</dbReference>
<dbReference type="GO" id="GO:0032264">
    <property type="term" value="P:IMP salvage"/>
    <property type="evidence" value="ECO:0007669"/>
    <property type="project" value="UniProtKB-UniPathway"/>
</dbReference>
<keyword evidence="6 16" id="KW-0963">Cytoplasm</keyword>
<evidence type="ECO:0000256" key="16">
    <source>
        <dbReference type="RuleBase" id="RU364099"/>
    </source>
</evidence>
<evidence type="ECO:0000256" key="12">
    <source>
        <dbReference type="ARBA" id="ARBA00022842"/>
    </source>
</evidence>
<evidence type="ECO:0000256" key="8">
    <source>
        <dbReference type="ARBA" id="ARBA00022679"/>
    </source>
</evidence>
<keyword evidence="8 16" id="KW-0808">Transferase</keyword>
<comment type="subunit">
    <text evidence="5">Homotetramer.</text>
</comment>